<dbReference type="InterPro" id="IPR008949">
    <property type="entry name" value="Isoprenoid_synthase_dom_sf"/>
</dbReference>
<proteinExistence type="predicted"/>
<evidence type="ECO:0008006" key="3">
    <source>
        <dbReference type="Google" id="ProtNLM"/>
    </source>
</evidence>
<reference evidence="1" key="1">
    <citation type="journal article" date="2014" name="Int. J. Syst. Evol. Microbiol.">
        <title>Complete genome sequence of Corynebacterium casei LMG S-19264T (=DSM 44701T), isolated from a smear-ripened cheese.</title>
        <authorList>
            <consortium name="US DOE Joint Genome Institute (JGI-PGF)"/>
            <person name="Walter F."/>
            <person name="Albersmeier A."/>
            <person name="Kalinowski J."/>
            <person name="Ruckert C."/>
        </authorList>
    </citation>
    <scope>NUCLEOTIDE SEQUENCE</scope>
    <source>
        <strain evidence="1">CGMCC 4.7138</strain>
    </source>
</reference>
<dbReference type="Gene3D" id="1.10.600.10">
    <property type="entry name" value="Farnesyl Diphosphate Synthase"/>
    <property type="match status" value="1"/>
</dbReference>
<comment type="caution">
    <text evidence="1">The sequence shown here is derived from an EMBL/GenBank/DDBJ whole genome shotgun (WGS) entry which is preliminary data.</text>
</comment>
<reference evidence="1" key="2">
    <citation type="submission" date="2020-09" db="EMBL/GenBank/DDBJ databases">
        <authorList>
            <person name="Sun Q."/>
            <person name="Zhou Y."/>
        </authorList>
    </citation>
    <scope>NUCLEOTIDE SEQUENCE</scope>
    <source>
        <strain evidence="1">CGMCC 4.7138</strain>
    </source>
</reference>
<keyword evidence="2" id="KW-1185">Reference proteome</keyword>
<evidence type="ECO:0000313" key="1">
    <source>
        <dbReference type="EMBL" id="GGO29451.1"/>
    </source>
</evidence>
<dbReference type="Pfam" id="PF19086">
    <property type="entry name" value="Terpene_syn_C_2"/>
    <property type="match status" value="1"/>
</dbReference>
<evidence type="ECO:0000313" key="2">
    <source>
        <dbReference type="Proteomes" id="UP000653480"/>
    </source>
</evidence>
<organism evidence="1 2">
    <name type="scientific">Microbispora bryophytorum</name>
    <dbReference type="NCBI Taxonomy" id="1460882"/>
    <lineage>
        <taxon>Bacteria</taxon>
        <taxon>Bacillati</taxon>
        <taxon>Actinomycetota</taxon>
        <taxon>Actinomycetes</taxon>
        <taxon>Streptosporangiales</taxon>
        <taxon>Streptosporangiaceae</taxon>
        <taxon>Microbispora</taxon>
    </lineage>
</organism>
<dbReference type="SUPFAM" id="SSF48576">
    <property type="entry name" value="Terpenoid synthases"/>
    <property type="match status" value="1"/>
</dbReference>
<name>A0A8H9H5J3_9ACTN</name>
<dbReference type="RefSeq" id="WP_142574950.1">
    <property type="nucleotide sequence ID" value="NZ_BMMN01000018.1"/>
</dbReference>
<dbReference type="Proteomes" id="UP000653480">
    <property type="component" value="Unassembled WGS sequence"/>
</dbReference>
<gene>
    <name evidence="1" type="ORF">GCM10011574_64720</name>
</gene>
<dbReference type="AlphaFoldDB" id="A0A8H9H5J3"/>
<dbReference type="EMBL" id="BMMN01000018">
    <property type="protein sequence ID" value="GGO29451.1"/>
    <property type="molecule type" value="Genomic_DNA"/>
</dbReference>
<protein>
    <recommendedName>
        <fullName evidence="3">Terpene synthase</fullName>
    </recommendedName>
</protein>
<accession>A0A8H9H5J3</accession>
<dbReference type="OrthoDB" id="3398195at2"/>
<sequence length="298" mass="32507">MIVKHLAEQETALAADMGRTCALATRCQRDLQASAAAYGELFPARPFDPAFFAALSMVTAFGSPSASPDELRAVGRASLWIFAVDRLVDQVAGSRADAEALVAECLAAAETGPGGDAPAVVRFLTDLRDDLSAAPAFAALRPVWLDRLGRTLRAMVREWRWKEEDAPVCLDEYLDGADGCGSSFVNVSHWIRTGDPWTVGHIDELMQVSDEVQRYLRLLNDLATRERERAQGDANALAFGAGVAEVTARMNEIRGRCLTLLGPIRARSPRAAAYLERQIGFNTGFYGLVDYWGELERA</sequence>